<keyword evidence="3" id="KW-0238">DNA-binding</keyword>
<dbReference type="CDD" id="cd05466">
    <property type="entry name" value="PBP2_LTTR_substrate"/>
    <property type="match status" value="1"/>
</dbReference>
<evidence type="ECO:0000256" key="2">
    <source>
        <dbReference type="ARBA" id="ARBA00023015"/>
    </source>
</evidence>
<dbReference type="InterPro" id="IPR000847">
    <property type="entry name" value="LysR_HTH_N"/>
</dbReference>
<name>A0ABY4JRI0_9BACI</name>
<dbReference type="RefSeq" id="WP_248268474.1">
    <property type="nucleotide sequence ID" value="NZ_CP096034.1"/>
</dbReference>
<evidence type="ECO:0000256" key="3">
    <source>
        <dbReference type="ARBA" id="ARBA00023125"/>
    </source>
</evidence>
<reference evidence="6 7" key="1">
    <citation type="submission" date="2022-04" db="EMBL/GenBank/DDBJ databases">
        <title>Mechanism of arsenic methylation and mitigation arsenic toxicity by Bacillus sp. LH14 from an Arsenic-Contaminated Paddy Soil.</title>
        <authorList>
            <person name="Wang D."/>
        </authorList>
    </citation>
    <scope>NUCLEOTIDE SEQUENCE [LARGE SCALE GENOMIC DNA]</scope>
    <source>
        <strain evidence="6 7">LH14</strain>
    </source>
</reference>
<evidence type="ECO:0000313" key="6">
    <source>
        <dbReference type="EMBL" id="UPM55463.1"/>
    </source>
</evidence>
<dbReference type="PROSITE" id="PS50931">
    <property type="entry name" value="HTH_LYSR"/>
    <property type="match status" value="1"/>
</dbReference>
<dbReference type="InterPro" id="IPR005119">
    <property type="entry name" value="LysR_subst-bd"/>
</dbReference>
<gene>
    <name evidence="6" type="ORF">MY490_06370</name>
</gene>
<proteinExistence type="inferred from homology"/>
<keyword evidence="2" id="KW-0805">Transcription regulation</keyword>
<evidence type="ECO:0000259" key="5">
    <source>
        <dbReference type="PROSITE" id="PS50931"/>
    </source>
</evidence>
<accession>A0ABY4JRI0</accession>
<organism evidence="6 7">
    <name type="scientific">Gottfriedia acidiceleris</name>
    <dbReference type="NCBI Taxonomy" id="371036"/>
    <lineage>
        <taxon>Bacteria</taxon>
        <taxon>Bacillati</taxon>
        <taxon>Bacillota</taxon>
        <taxon>Bacilli</taxon>
        <taxon>Bacillales</taxon>
        <taxon>Bacillaceae</taxon>
        <taxon>Gottfriedia</taxon>
    </lineage>
</organism>
<evidence type="ECO:0000256" key="1">
    <source>
        <dbReference type="ARBA" id="ARBA00009437"/>
    </source>
</evidence>
<dbReference type="Proteomes" id="UP000830639">
    <property type="component" value="Chromosome"/>
</dbReference>
<dbReference type="InterPro" id="IPR036390">
    <property type="entry name" value="WH_DNA-bd_sf"/>
</dbReference>
<dbReference type="Gene3D" id="3.40.190.290">
    <property type="match status" value="1"/>
</dbReference>
<dbReference type="EMBL" id="CP096034">
    <property type="protein sequence ID" value="UPM55463.1"/>
    <property type="molecule type" value="Genomic_DNA"/>
</dbReference>
<dbReference type="SUPFAM" id="SSF46785">
    <property type="entry name" value="Winged helix' DNA-binding domain"/>
    <property type="match status" value="1"/>
</dbReference>
<keyword evidence="4" id="KW-0804">Transcription</keyword>
<feature type="domain" description="HTH lysR-type" evidence="5">
    <location>
        <begin position="1"/>
        <end position="58"/>
    </location>
</feature>
<dbReference type="PRINTS" id="PR00039">
    <property type="entry name" value="HTHLYSR"/>
</dbReference>
<keyword evidence="7" id="KW-1185">Reference proteome</keyword>
<dbReference type="InterPro" id="IPR036388">
    <property type="entry name" value="WH-like_DNA-bd_sf"/>
</dbReference>
<dbReference type="PANTHER" id="PTHR30419">
    <property type="entry name" value="HTH-TYPE TRANSCRIPTIONAL REGULATOR YBHD"/>
    <property type="match status" value="1"/>
</dbReference>
<comment type="similarity">
    <text evidence="1">Belongs to the LysR transcriptional regulatory family.</text>
</comment>
<sequence>MNFEQMEHIVTVANEKSITKASEKLDISTSGLSQSISQLENELGIKIFNRTKRSITPTIDGKIVVSTATSIIKLINKMNNEINKNKNEKHLKIATTVGLNYHLQDTVLKYKLAHNDITFELAEVDSEDIVEVIIKEEYDFAITPDPLKRLKKLKNISNIQICKSHFCLGAGRSSPLYSLEYITPNDLKGVKLLTYRRSHLNLLCKLFNLSPNQVFLNSNRSRSIIEIAKESDAIFIAPKIFFVNNDLVINGDVKMIPVKENNQFFEIDYWLIYSEAKGLSNLASDFIKDFLEYIDEFCK</sequence>
<evidence type="ECO:0000313" key="7">
    <source>
        <dbReference type="Proteomes" id="UP000830639"/>
    </source>
</evidence>
<protein>
    <submittedName>
        <fullName evidence="6">LysR family transcriptional regulator</fullName>
    </submittedName>
</protein>
<dbReference type="Pfam" id="PF00126">
    <property type="entry name" value="HTH_1"/>
    <property type="match status" value="1"/>
</dbReference>
<dbReference type="Pfam" id="PF03466">
    <property type="entry name" value="LysR_substrate"/>
    <property type="match status" value="1"/>
</dbReference>
<evidence type="ECO:0000256" key="4">
    <source>
        <dbReference type="ARBA" id="ARBA00023163"/>
    </source>
</evidence>
<dbReference type="PANTHER" id="PTHR30419:SF8">
    <property type="entry name" value="NITROGEN ASSIMILATION TRANSCRIPTIONAL ACTIVATOR-RELATED"/>
    <property type="match status" value="1"/>
</dbReference>
<dbReference type="SUPFAM" id="SSF53850">
    <property type="entry name" value="Periplasmic binding protein-like II"/>
    <property type="match status" value="1"/>
</dbReference>
<dbReference type="Gene3D" id="1.10.10.10">
    <property type="entry name" value="Winged helix-like DNA-binding domain superfamily/Winged helix DNA-binding domain"/>
    <property type="match status" value="1"/>
</dbReference>
<dbReference type="InterPro" id="IPR050950">
    <property type="entry name" value="HTH-type_LysR_regulators"/>
</dbReference>